<comment type="pathway">
    <text evidence="7">Cofactor biosynthesis; pyridoxine 5'-phosphate biosynthesis; pyridoxine 5'-phosphate from D-erythrose 4-phosphate: step 4/5.</text>
</comment>
<keyword evidence="2 7" id="KW-0479">Metal-binding</keyword>
<dbReference type="EC" id="1.1.1.262" evidence="7"/>
<evidence type="ECO:0000256" key="1">
    <source>
        <dbReference type="ARBA" id="ARBA00022490"/>
    </source>
</evidence>
<dbReference type="EMBL" id="BAAAEJ010000008">
    <property type="protein sequence ID" value="GAA0396490.1"/>
    <property type="molecule type" value="Genomic_DNA"/>
</dbReference>
<evidence type="ECO:0000313" key="8">
    <source>
        <dbReference type="EMBL" id="GAA0396490.1"/>
    </source>
</evidence>
<evidence type="ECO:0000256" key="4">
    <source>
        <dbReference type="ARBA" id="ARBA00023002"/>
    </source>
</evidence>
<feature type="binding site" evidence="7">
    <location>
        <position position="296"/>
    </location>
    <ligand>
        <name>substrate</name>
    </ligand>
</feature>
<sequence length="344" mass="36415">MTGVRSSGPLIVSMGDPAGVGPEVIARGWDALRQQRQSVLHPSPLPFVVLGDAATLAKQGFPVEAVYGPHDAFQVFNRAIPVIDLPAPAPVVAGQPDPANAAAVADWIERGVDMILSGEGSGLVTAPIAKAPMYASGFRFPGHTEFIAELTADMPFIGTRGPVMMLTAQNLRACLVTIHVPIDQLPELVTADRVLRVARVVHESMKRDFGIAKPRLAMAALNPHAGEGGSIGLQEIEVLRPAAAQLRGEGIDISDPLPADTLFHEEARARFDAHICLYHDQALIPVKTLDFWGGVNATLGLPIVRTSPDHGTGFDIAGKGIARPDSFIAAVKLASEMAAKRATR</sequence>
<dbReference type="InterPro" id="IPR005255">
    <property type="entry name" value="PdxA_fam"/>
</dbReference>
<dbReference type="NCBIfam" id="TIGR00557">
    <property type="entry name" value="pdxA"/>
    <property type="match status" value="1"/>
</dbReference>
<feature type="binding site" evidence="7">
    <location>
        <position position="143"/>
    </location>
    <ligand>
        <name>substrate</name>
    </ligand>
</feature>
<dbReference type="Proteomes" id="UP001500791">
    <property type="component" value="Unassembled WGS sequence"/>
</dbReference>
<comment type="caution">
    <text evidence="8">The sequence shown here is derived from an EMBL/GenBank/DDBJ whole genome shotgun (WGS) entry which is preliminary data.</text>
</comment>
<feature type="binding site" evidence="7">
    <location>
        <position position="144"/>
    </location>
    <ligand>
        <name>substrate</name>
    </ligand>
</feature>
<keyword evidence="7" id="KW-0862">Zinc</keyword>
<evidence type="ECO:0000313" key="9">
    <source>
        <dbReference type="Proteomes" id="UP001500791"/>
    </source>
</evidence>
<evidence type="ECO:0000256" key="2">
    <source>
        <dbReference type="ARBA" id="ARBA00022723"/>
    </source>
</evidence>
<feature type="binding site" evidence="7">
    <location>
        <position position="279"/>
    </location>
    <ligand>
        <name>a divalent metal cation</name>
        <dbReference type="ChEBI" id="CHEBI:60240"/>
        <note>ligand shared between dimeric partners</note>
    </ligand>
</feature>
<dbReference type="NCBIfam" id="NF003699">
    <property type="entry name" value="PRK05312.1"/>
    <property type="match status" value="1"/>
</dbReference>
<dbReference type="RefSeq" id="WP_167178114.1">
    <property type="nucleotide sequence ID" value="NZ_BAAAEJ010000008.1"/>
</dbReference>
<keyword evidence="1 7" id="KW-0963">Cytoplasm</keyword>
<evidence type="ECO:0000256" key="7">
    <source>
        <dbReference type="HAMAP-Rule" id="MF_00536"/>
    </source>
</evidence>
<comment type="subunit">
    <text evidence="7">Homodimer.</text>
</comment>
<name>A0ABN0YI77_9CAUL</name>
<dbReference type="PANTHER" id="PTHR30004:SF6">
    <property type="entry name" value="D-THREONATE 4-PHOSPHATE DEHYDROGENASE"/>
    <property type="match status" value="1"/>
</dbReference>
<keyword evidence="9" id="KW-1185">Reference proteome</keyword>
<feature type="binding site" evidence="7">
    <location>
        <position position="179"/>
    </location>
    <ligand>
        <name>a divalent metal cation</name>
        <dbReference type="ChEBI" id="CHEBI:60240"/>
        <note>ligand shared between dimeric partners</note>
    </ligand>
</feature>
<comment type="function">
    <text evidence="7">Catalyzes the NAD(P)-dependent oxidation of 4-(phosphooxy)-L-threonine (HTP) into 2-amino-3-oxo-4-(phosphooxy)butyric acid which spontaneously decarboxylates to form 3-amino-2-oxopropyl phosphate (AHAP).</text>
</comment>
<comment type="similarity">
    <text evidence="7">Belongs to the PdxA family.</text>
</comment>
<feature type="binding site" evidence="7">
    <location>
        <position position="287"/>
    </location>
    <ligand>
        <name>substrate</name>
    </ligand>
</feature>
<evidence type="ECO:0000256" key="6">
    <source>
        <dbReference type="ARBA" id="ARBA00023096"/>
    </source>
</evidence>
<gene>
    <name evidence="7 8" type="primary">pdxA</name>
    <name evidence="8" type="ORF">GCM10009093_23900</name>
</gene>
<protein>
    <recommendedName>
        <fullName evidence="7">4-hydroxythreonine-4-phosphate dehydrogenase</fullName>
        <ecNumber evidence="7">1.1.1.262</ecNumber>
    </recommendedName>
    <alternativeName>
        <fullName evidence="7">4-(phosphohydroxy)-L-threonine dehydrogenase</fullName>
    </alternativeName>
</protein>
<dbReference type="SUPFAM" id="SSF53659">
    <property type="entry name" value="Isocitrate/Isopropylmalate dehydrogenase-like"/>
    <property type="match status" value="1"/>
</dbReference>
<organism evidence="8 9">
    <name type="scientific">Brevundimonas terrae</name>
    <dbReference type="NCBI Taxonomy" id="363631"/>
    <lineage>
        <taxon>Bacteria</taxon>
        <taxon>Pseudomonadati</taxon>
        <taxon>Pseudomonadota</taxon>
        <taxon>Alphaproteobacteria</taxon>
        <taxon>Caulobacterales</taxon>
        <taxon>Caulobacteraceae</taxon>
        <taxon>Brevundimonas</taxon>
    </lineage>
</organism>
<comment type="catalytic activity">
    <reaction evidence="7">
        <text>4-(phosphooxy)-L-threonine + NAD(+) = 3-amino-2-oxopropyl phosphate + CO2 + NADH</text>
        <dbReference type="Rhea" id="RHEA:32275"/>
        <dbReference type="ChEBI" id="CHEBI:16526"/>
        <dbReference type="ChEBI" id="CHEBI:57279"/>
        <dbReference type="ChEBI" id="CHEBI:57540"/>
        <dbReference type="ChEBI" id="CHEBI:57945"/>
        <dbReference type="ChEBI" id="CHEBI:58452"/>
        <dbReference type="EC" id="1.1.1.262"/>
    </reaction>
</comment>
<proteinExistence type="inferred from homology"/>
<evidence type="ECO:0000256" key="5">
    <source>
        <dbReference type="ARBA" id="ARBA00023027"/>
    </source>
</evidence>
<accession>A0ABN0YI77</accession>
<comment type="cofactor">
    <cofactor evidence="7">
        <name>Zn(2+)</name>
        <dbReference type="ChEBI" id="CHEBI:29105"/>
    </cofactor>
    <cofactor evidence="7">
        <name>Mg(2+)</name>
        <dbReference type="ChEBI" id="CHEBI:18420"/>
    </cofactor>
    <cofactor evidence="7">
        <name>Co(2+)</name>
        <dbReference type="ChEBI" id="CHEBI:48828"/>
    </cofactor>
    <text evidence="7">Binds 1 divalent metal cation per subunit. Can use ions such as Zn(2+), Mg(2+) or Co(2+).</text>
</comment>
<evidence type="ECO:0000256" key="3">
    <source>
        <dbReference type="ARBA" id="ARBA00022857"/>
    </source>
</evidence>
<dbReference type="PANTHER" id="PTHR30004">
    <property type="entry name" value="4-HYDROXYTHREONINE-4-PHOSPHATE DEHYDROGENASE"/>
    <property type="match status" value="1"/>
</dbReference>
<keyword evidence="7" id="KW-0170">Cobalt</keyword>
<keyword evidence="7" id="KW-0460">Magnesium</keyword>
<feature type="binding site" evidence="7">
    <location>
        <position position="305"/>
    </location>
    <ligand>
        <name>substrate</name>
    </ligand>
</feature>
<keyword evidence="6 7" id="KW-0664">Pyridoxine biosynthesis</keyword>
<dbReference type="HAMAP" id="MF_00536">
    <property type="entry name" value="PdxA"/>
    <property type="match status" value="1"/>
</dbReference>
<keyword evidence="5 7" id="KW-0520">NAD</keyword>
<reference evidence="8 9" key="1">
    <citation type="journal article" date="2019" name="Int. J. Syst. Evol. Microbiol.">
        <title>The Global Catalogue of Microorganisms (GCM) 10K type strain sequencing project: providing services to taxonomists for standard genome sequencing and annotation.</title>
        <authorList>
            <consortium name="The Broad Institute Genomics Platform"/>
            <consortium name="The Broad Institute Genome Sequencing Center for Infectious Disease"/>
            <person name="Wu L."/>
            <person name="Ma J."/>
        </authorList>
    </citation>
    <scope>NUCLEOTIDE SEQUENCE [LARGE SCALE GENOMIC DNA]</scope>
    <source>
        <strain evidence="8 9">JCM 13476</strain>
    </source>
</reference>
<dbReference type="Gene3D" id="3.40.718.10">
    <property type="entry name" value="Isopropylmalate Dehydrogenase"/>
    <property type="match status" value="1"/>
</dbReference>
<comment type="miscellaneous">
    <text evidence="7">The active site is located at the dimer interface.</text>
</comment>
<keyword evidence="4 7" id="KW-0560">Oxidoreductase</keyword>
<comment type="subcellular location">
    <subcellularLocation>
        <location evidence="7">Cytoplasm</location>
    </subcellularLocation>
</comment>
<dbReference type="Pfam" id="PF04166">
    <property type="entry name" value="PdxA"/>
    <property type="match status" value="1"/>
</dbReference>
<keyword evidence="3 7" id="KW-0521">NADP</keyword>
<dbReference type="InterPro" id="IPR037510">
    <property type="entry name" value="PdxA"/>
</dbReference>
<feature type="binding site" evidence="7">
    <location>
        <position position="224"/>
    </location>
    <ligand>
        <name>a divalent metal cation</name>
        <dbReference type="ChEBI" id="CHEBI:60240"/>
        <note>ligand shared between dimeric partners</note>
    </ligand>
</feature>